<evidence type="ECO:0000313" key="3">
    <source>
        <dbReference type="EnsemblMetazoa" id="CapteP203847"/>
    </source>
</evidence>
<accession>R7TIJ7</accession>
<keyword evidence="4" id="KW-1185">Reference proteome</keyword>
<proteinExistence type="predicted"/>
<dbReference type="SUPFAM" id="SSF57501">
    <property type="entry name" value="Cystine-knot cytokines"/>
    <property type="match status" value="1"/>
</dbReference>
<dbReference type="EMBL" id="KB310721">
    <property type="protein sequence ID" value="ELT90905.1"/>
    <property type="molecule type" value="Genomic_DNA"/>
</dbReference>
<dbReference type="AlphaFoldDB" id="R7TIJ7"/>
<evidence type="ECO:0000313" key="2">
    <source>
        <dbReference type="EMBL" id="ELT90905.1"/>
    </source>
</evidence>
<dbReference type="OrthoDB" id="6381819at2759"/>
<organism evidence="2">
    <name type="scientific">Capitella teleta</name>
    <name type="common">Polychaete worm</name>
    <dbReference type="NCBI Taxonomy" id="283909"/>
    <lineage>
        <taxon>Eukaryota</taxon>
        <taxon>Metazoa</taxon>
        <taxon>Spiralia</taxon>
        <taxon>Lophotrochozoa</taxon>
        <taxon>Annelida</taxon>
        <taxon>Polychaeta</taxon>
        <taxon>Sedentaria</taxon>
        <taxon>Scolecida</taxon>
        <taxon>Capitellidae</taxon>
        <taxon>Capitella</taxon>
    </lineage>
</organism>
<dbReference type="InterPro" id="IPR029034">
    <property type="entry name" value="Cystine-knot_cytokine"/>
</dbReference>
<name>R7TIJ7_CAPTE</name>
<evidence type="ECO:0008006" key="5">
    <source>
        <dbReference type="Google" id="ProtNLM"/>
    </source>
</evidence>
<dbReference type="Gene3D" id="2.10.90.10">
    <property type="entry name" value="Cystine-knot cytokines"/>
    <property type="match status" value="1"/>
</dbReference>
<dbReference type="HOGENOM" id="CLU_1210796_0_0_1"/>
<reference evidence="3" key="3">
    <citation type="submission" date="2015-06" db="UniProtKB">
        <authorList>
            <consortium name="EnsemblMetazoa"/>
        </authorList>
    </citation>
    <scope>IDENTIFICATION</scope>
</reference>
<keyword evidence="1" id="KW-0812">Transmembrane</keyword>
<reference evidence="4" key="1">
    <citation type="submission" date="2012-12" db="EMBL/GenBank/DDBJ databases">
        <authorList>
            <person name="Hellsten U."/>
            <person name="Grimwood J."/>
            <person name="Chapman J.A."/>
            <person name="Shapiro H."/>
            <person name="Aerts A."/>
            <person name="Otillar R.P."/>
            <person name="Terry A.Y."/>
            <person name="Boore J.L."/>
            <person name="Simakov O."/>
            <person name="Marletaz F."/>
            <person name="Cho S.-J."/>
            <person name="Edsinger-Gonzales E."/>
            <person name="Havlak P."/>
            <person name="Kuo D.-H."/>
            <person name="Larsson T."/>
            <person name="Lv J."/>
            <person name="Arendt D."/>
            <person name="Savage R."/>
            <person name="Osoegawa K."/>
            <person name="de Jong P."/>
            <person name="Lindberg D.R."/>
            <person name="Seaver E.C."/>
            <person name="Weisblat D.A."/>
            <person name="Putnam N.H."/>
            <person name="Grigoriev I.V."/>
            <person name="Rokhsar D.S."/>
        </authorList>
    </citation>
    <scope>NUCLEOTIDE SEQUENCE</scope>
    <source>
        <strain evidence="4">I ESC-2004</strain>
    </source>
</reference>
<gene>
    <name evidence="2" type="ORF">CAPTEDRAFT_203847</name>
</gene>
<sequence length="229" mass="26084">MREFPTDDSWGGGESISFQPINSFGSKGNRNASKSVTINCLLCLRVVGGLAIIVQIALITLVWCCCPTSSANDRNDLMQSKLLEMIQMNNRLLFERQVRSNNDLRDHHLFTSDPHLDCCPTVTELVHRKIGVSPQGLVLDLFHGENFTQTFYERACHPEIKDRPCQFLDPKFEPASRCVQQFSYVYAMARTYGNWFEGFRIDYVRVATGCKCQVNPDVINYSDEYGNHV</sequence>
<evidence type="ECO:0000256" key="1">
    <source>
        <dbReference type="SAM" id="Phobius"/>
    </source>
</evidence>
<feature type="transmembrane region" description="Helical" evidence="1">
    <location>
        <begin position="36"/>
        <end position="63"/>
    </location>
</feature>
<dbReference type="EMBL" id="AMQN01014082">
    <property type="status" value="NOT_ANNOTATED_CDS"/>
    <property type="molecule type" value="Genomic_DNA"/>
</dbReference>
<dbReference type="Proteomes" id="UP000014760">
    <property type="component" value="Unassembled WGS sequence"/>
</dbReference>
<dbReference type="OMA" id="QPYRMDY"/>
<protein>
    <recommendedName>
        <fullName evidence="5">Spaetzle domain-containing protein</fullName>
    </recommendedName>
</protein>
<keyword evidence="1" id="KW-0472">Membrane</keyword>
<dbReference type="EnsemblMetazoa" id="CapteT203847">
    <property type="protein sequence ID" value="CapteP203847"/>
    <property type="gene ID" value="CapteG203847"/>
</dbReference>
<reference evidence="2 4" key="2">
    <citation type="journal article" date="2013" name="Nature">
        <title>Insights into bilaterian evolution from three spiralian genomes.</title>
        <authorList>
            <person name="Simakov O."/>
            <person name="Marletaz F."/>
            <person name="Cho S.J."/>
            <person name="Edsinger-Gonzales E."/>
            <person name="Havlak P."/>
            <person name="Hellsten U."/>
            <person name="Kuo D.H."/>
            <person name="Larsson T."/>
            <person name="Lv J."/>
            <person name="Arendt D."/>
            <person name="Savage R."/>
            <person name="Osoegawa K."/>
            <person name="de Jong P."/>
            <person name="Grimwood J."/>
            <person name="Chapman J.A."/>
            <person name="Shapiro H."/>
            <person name="Aerts A."/>
            <person name="Otillar R.P."/>
            <person name="Terry A.Y."/>
            <person name="Boore J.L."/>
            <person name="Grigoriev I.V."/>
            <person name="Lindberg D.R."/>
            <person name="Seaver E.C."/>
            <person name="Weisblat D.A."/>
            <person name="Putnam N.H."/>
            <person name="Rokhsar D.S."/>
        </authorList>
    </citation>
    <scope>NUCLEOTIDE SEQUENCE</scope>
    <source>
        <strain evidence="2 4">I ESC-2004</strain>
    </source>
</reference>
<keyword evidence="1" id="KW-1133">Transmembrane helix</keyword>
<evidence type="ECO:0000313" key="4">
    <source>
        <dbReference type="Proteomes" id="UP000014760"/>
    </source>
</evidence>